<reference evidence="1 2" key="1">
    <citation type="submission" date="2018-06" db="EMBL/GenBank/DDBJ databases">
        <title>Genomic Encyclopedia of Archaeal and Bacterial Type Strains, Phase II (KMG-II): from individual species to whole genera.</title>
        <authorList>
            <person name="Goeker M."/>
        </authorList>
    </citation>
    <scope>NUCLEOTIDE SEQUENCE [LARGE SCALE GENOMIC DNA]</scope>
    <source>
        <strain evidence="1 2">JCM 11668</strain>
    </source>
</reference>
<accession>A0A318TAR9</accession>
<protein>
    <submittedName>
        <fullName evidence="1">Uncharacterized protein</fullName>
    </submittedName>
</protein>
<comment type="caution">
    <text evidence="1">The sequence shown here is derived from an EMBL/GenBank/DDBJ whole genome shotgun (WGS) entry which is preliminary data.</text>
</comment>
<keyword evidence="2" id="KW-1185">Reference proteome</keyword>
<name>A0A318TAR9_9BRAD</name>
<dbReference type="EMBL" id="QJTI01000017">
    <property type="protein sequence ID" value="PYF01804.1"/>
    <property type="molecule type" value="Genomic_DNA"/>
</dbReference>
<evidence type="ECO:0000313" key="2">
    <source>
        <dbReference type="Proteomes" id="UP000248148"/>
    </source>
</evidence>
<evidence type="ECO:0000313" key="1">
    <source>
        <dbReference type="EMBL" id="PYF01804.1"/>
    </source>
</evidence>
<gene>
    <name evidence="1" type="ORF">BJ122_11727</name>
</gene>
<sequence length="166" mass="18641">MGIASNIGHELSMIVKEVLQKWEFPFVEAVRWDPVSDDIEVNGWARKTNGKGVKAIFHSALKVAVLIYCRRKSLPHPGFIFLDSPLVTYRKPIMYEKHGELAADELAVSQTSLDRKFYEHLASISDLGQFIVIENADPPSGTEKLARIEVFSGQNGVYRQGLFPPL</sequence>
<dbReference type="AlphaFoldDB" id="A0A318TAR9"/>
<organism evidence="1 2">
    <name type="scientific">Rhodopseudomonas faecalis</name>
    <dbReference type="NCBI Taxonomy" id="99655"/>
    <lineage>
        <taxon>Bacteria</taxon>
        <taxon>Pseudomonadati</taxon>
        <taxon>Pseudomonadota</taxon>
        <taxon>Alphaproteobacteria</taxon>
        <taxon>Hyphomicrobiales</taxon>
        <taxon>Nitrobacteraceae</taxon>
        <taxon>Rhodopseudomonas</taxon>
    </lineage>
</organism>
<dbReference type="Proteomes" id="UP000248148">
    <property type="component" value="Unassembled WGS sequence"/>
</dbReference>
<proteinExistence type="predicted"/>